<proteinExistence type="predicted"/>
<name>A0AC60PIV1_IXOPE</name>
<evidence type="ECO:0000313" key="2">
    <source>
        <dbReference type="Proteomes" id="UP000805193"/>
    </source>
</evidence>
<accession>A0AC60PIV1</accession>
<organism evidence="1 2">
    <name type="scientific">Ixodes persulcatus</name>
    <name type="common">Taiga tick</name>
    <dbReference type="NCBI Taxonomy" id="34615"/>
    <lineage>
        <taxon>Eukaryota</taxon>
        <taxon>Metazoa</taxon>
        <taxon>Ecdysozoa</taxon>
        <taxon>Arthropoda</taxon>
        <taxon>Chelicerata</taxon>
        <taxon>Arachnida</taxon>
        <taxon>Acari</taxon>
        <taxon>Parasitiformes</taxon>
        <taxon>Ixodida</taxon>
        <taxon>Ixodoidea</taxon>
        <taxon>Ixodidae</taxon>
        <taxon>Ixodinae</taxon>
        <taxon>Ixodes</taxon>
    </lineage>
</organism>
<keyword evidence="2" id="KW-1185">Reference proteome</keyword>
<reference evidence="1 2" key="1">
    <citation type="journal article" date="2020" name="Cell">
        <title>Large-Scale Comparative Analyses of Tick Genomes Elucidate Their Genetic Diversity and Vector Capacities.</title>
        <authorList>
            <consortium name="Tick Genome and Microbiome Consortium (TIGMIC)"/>
            <person name="Jia N."/>
            <person name="Wang J."/>
            <person name="Shi W."/>
            <person name="Du L."/>
            <person name="Sun Y."/>
            <person name="Zhan W."/>
            <person name="Jiang J.F."/>
            <person name="Wang Q."/>
            <person name="Zhang B."/>
            <person name="Ji P."/>
            <person name="Bell-Sakyi L."/>
            <person name="Cui X.M."/>
            <person name="Yuan T.T."/>
            <person name="Jiang B.G."/>
            <person name="Yang W.F."/>
            <person name="Lam T.T."/>
            <person name="Chang Q.C."/>
            <person name="Ding S.J."/>
            <person name="Wang X.J."/>
            <person name="Zhu J.G."/>
            <person name="Ruan X.D."/>
            <person name="Zhao L."/>
            <person name="Wei J.T."/>
            <person name="Ye R.Z."/>
            <person name="Que T.C."/>
            <person name="Du C.H."/>
            <person name="Zhou Y.H."/>
            <person name="Cheng J.X."/>
            <person name="Dai P.F."/>
            <person name="Guo W.B."/>
            <person name="Han X.H."/>
            <person name="Huang E.J."/>
            <person name="Li L.F."/>
            <person name="Wei W."/>
            <person name="Gao Y.C."/>
            <person name="Liu J.Z."/>
            <person name="Shao H.Z."/>
            <person name="Wang X."/>
            <person name="Wang C.C."/>
            <person name="Yang T.C."/>
            <person name="Huo Q.B."/>
            <person name="Li W."/>
            <person name="Chen H.Y."/>
            <person name="Chen S.E."/>
            <person name="Zhou L.G."/>
            <person name="Ni X.B."/>
            <person name="Tian J.H."/>
            <person name="Sheng Y."/>
            <person name="Liu T."/>
            <person name="Pan Y.S."/>
            <person name="Xia L.Y."/>
            <person name="Li J."/>
            <person name="Zhao F."/>
            <person name="Cao W.C."/>
        </authorList>
    </citation>
    <scope>NUCLEOTIDE SEQUENCE [LARGE SCALE GENOMIC DNA]</scope>
    <source>
        <strain evidence="1">Iper-2018</strain>
    </source>
</reference>
<dbReference type="Proteomes" id="UP000805193">
    <property type="component" value="Unassembled WGS sequence"/>
</dbReference>
<sequence length="542" mass="60107">MSAKRALVVLAAALASSDFFVRDLDFGVKLMRHTLFTSKNTGNILFSPTSVATALAMLSVGAKGKSKNELLSVLKHYPPGPTDPDPVLEVYKCYLGDTQPPNVTLETANAIIVDKTIPLIDRYKDDIREAFGAKLQSVDFLENPSEAISDINDWVKRKTKGKISEIFNDTLSRDTLIALISAIYFKSPWQFSFDRNLTVPGVFYNKGTKPVSVEMMTGLFNLKVFSLHEMKSRAFELPYAGGRYSMILILPWNKNGLHHALRLVRAPRLLFLPTLFEPSKVLVMLPKFKLSTEYDFVPDLKKMGIRSVFGPEADLSGISDRRGIQVTTVKHRAMVELILTSQVHHLENMRRWWRRAAFAAPPRLPTAPRIDQTLSIHGLWHHRPSTEPVCAAVQFPEWPLQKKWRCDRISSVLECGSEPLSRVGPRPFGGGLPGPSTQMSLRPLVYVLFPIVSLGTAATRGTCESRCLESGASTDPSYVGHHTRTQGAPALPCGFAHPRLAVRGVPVSGERATLVVELSPGYVWTLRGPPGEAIHRFGPCFS</sequence>
<dbReference type="EMBL" id="JABSTQ010010474">
    <property type="protein sequence ID" value="KAG0420803.1"/>
    <property type="molecule type" value="Genomic_DNA"/>
</dbReference>
<evidence type="ECO:0000313" key="1">
    <source>
        <dbReference type="EMBL" id="KAG0420803.1"/>
    </source>
</evidence>
<gene>
    <name evidence="1" type="ORF">HPB47_003291</name>
</gene>
<protein>
    <submittedName>
        <fullName evidence="1">Uncharacterized protein</fullName>
    </submittedName>
</protein>
<comment type="caution">
    <text evidence="1">The sequence shown here is derived from an EMBL/GenBank/DDBJ whole genome shotgun (WGS) entry which is preliminary data.</text>
</comment>